<dbReference type="Pfam" id="PF01150">
    <property type="entry name" value="GDA1_CD39"/>
    <property type="match status" value="1"/>
</dbReference>
<gene>
    <name evidence="3" type="ORF">F7725_023563</name>
</gene>
<dbReference type="EMBL" id="JAAKFY010000019">
    <property type="protein sequence ID" value="KAF3841612.1"/>
    <property type="molecule type" value="Genomic_DNA"/>
</dbReference>
<evidence type="ECO:0000256" key="2">
    <source>
        <dbReference type="ARBA" id="ARBA00022801"/>
    </source>
</evidence>
<keyword evidence="2" id="KW-0378">Hydrolase</keyword>
<protein>
    <submittedName>
        <fullName evidence="3">Uncharacterized protein</fullName>
    </submittedName>
</protein>
<dbReference type="GO" id="GO:0016787">
    <property type="term" value="F:hydrolase activity"/>
    <property type="evidence" value="ECO:0007669"/>
    <property type="project" value="UniProtKB-KW"/>
</dbReference>
<proteinExistence type="inferred from homology"/>
<accession>A0A7J5XWY3</accession>
<organism evidence="3 4">
    <name type="scientific">Dissostichus mawsoni</name>
    <name type="common">Antarctic cod</name>
    <dbReference type="NCBI Taxonomy" id="36200"/>
    <lineage>
        <taxon>Eukaryota</taxon>
        <taxon>Metazoa</taxon>
        <taxon>Chordata</taxon>
        <taxon>Craniata</taxon>
        <taxon>Vertebrata</taxon>
        <taxon>Euteleostomi</taxon>
        <taxon>Actinopterygii</taxon>
        <taxon>Neopterygii</taxon>
        <taxon>Teleostei</taxon>
        <taxon>Neoteleostei</taxon>
        <taxon>Acanthomorphata</taxon>
        <taxon>Eupercaria</taxon>
        <taxon>Perciformes</taxon>
        <taxon>Notothenioidei</taxon>
        <taxon>Nototheniidae</taxon>
        <taxon>Dissostichus</taxon>
    </lineage>
</organism>
<evidence type="ECO:0000313" key="4">
    <source>
        <dbReference type="Proteomes" id="UP000518266"/>
    </source>
</evidence>
<comment type="caution">
    <text evidence="3">The sequence shown here is derived from an EMBL/GenBank/DDBJ whole genome shotgun (WGS) entry which is preliminary data.</text>
</comment>
<dbReference type="InterPro" id="IPR000407">
    <property type="entry name" value="GDA1_CD39_NTPase"/>
</dbReference>
<sequence>MEKITGIHQSDQLLTVPVHRMTRDEEGESVGGLPLCGGPAPLRPVGEHHLGSGPLSYGVMFDAGSTGTRVHVFRFTVHTNGTLGGGDQSARLQVHRAHQRYAGGGGTRVHVYRFTVHTNGTLGGGDQSARLQVHRAHQRYAGGGGPECTSSGSPCTPTVRWGGGGTRVHVYRFTLHTNGTLGGGTKCNVFRFTVHSNGTLGGGDQSARLQVHVAHQRYAGGGDQSARLQVHRALQRYAGGGGGTRVHVFRFTCTPTVRWGGGPECTSSGSPCTPTIQEALVTSYLSQIIPPFSSKRSACLPRVVSVCCRILQLLEVAKSSVPPPAWSRTPAVMALFVDSPFLSRDDSVSIMDGTDE</sequence>
<evidence type="ECO:0000256" key="1">
    <source>
        <dbReference type="ARBA" id="ARBA00009283"/>
    </source>
</evidence>
<dbReference type="PANTHER" id="PTHR11782:SF99">
    <property type="entry name" value="ECTONUCLEOSIDE TRIPHOSPHATE DIPHOSPHOHYDROLASE 6"/>
    <property type="match status" value="1"/>
</dbReference>
<dbReference type="Proteomes" id="UP000518266">
    <property type="component" value="Unassembled WGS sequence"/>
</dbReference>
<evidence type="ECO:0000313" key="3">
    <source>
        <dbReference type="EMBL" id="KAF3841612.1"/>
    </source>
</evidence>
<feature type="non-terminal residue" evidence="3">
    <location>
        <position position="1"/>
    </location>
</feature>
<reference evidence="3 4" key="1">
    <citation type="submission" date="2020-03" db="EMBL/GenBank/DDBJ databases">
        <title>Dissostichus mawsoni Genome sequencing and assembly.</title>
        <authorList>
            <person name="Park H."/>
        </authorList>
    </citation>
    <scope>NUCLEOTIDE SEQUENCE [LARGE SCALE GENOMIC DNA]</scope>
    <source>
        <strain evidence="3">DM0001</strain>
        <tissue evidence="3">Muscle</tissue>
    </source>
</reference>
<keyword evidence="4" id="KW-1185">Reference proteome</keyword>
<dbReference type="PANTHER" id="PTHR11782">
    <property type="entry name" value="ADENOSINE/GUANOSINE DIPHOSPHATASE"/>
    <property type="match status" value="1"/>
</dbReference>
<name>A0A7J5XWY3_DISMA</name>
<dbReference type="Gene3D" id="3.30.420.40">
    <property type="match status" value="1"/>
</dbReference>
<comment type="similarity">
    <text evidence="1">Belongs to the GDA1/CD39 NTPase family.</text>
</comment>
<dbReference type="AlphaFoldDB" id="A0A7J5XWY3"/>
<dbReference type="GO" id="GO:0005794">
    <property type="term" value="C:Golgi apparatus"/>
    <property type="evidence" value="ECO:0007669"/>
    <property type="project" value="TreeGrafter"/>
</dbReference>